<reference evidence="3 4" key="1">
    <citation type="submission" date="2015-01" db="EMBL/GenBank/DDBJ databases">
        <title>Vibrio sp. C5 JCM 19232 whole genome shotgun sequence.</title>
        <authorList>
            <person name="Sawabe T."/>
            <person name="Meirelles P."/>
            <person name="Feng G."/>
            <person name="Sayaka M."/>
            <person name="Hattori M."/>
            <person name="Ohkuma M."/>
        </authorList>
    </citation>
    <scope>NUCLEOTIDE SEQUENCE [LARGE SCALE GENOMIC DNA]</scope>
    <source>
        <strain evidence="3 4">JCM19232</strain>
    </source>
</reference>
<dbReference type="Pfam" id="PF01144">
    <property type="entry name" value="CoA_trans"/>
    <property type="match status" value="1"/>
</dbReference>
<keyword evidence="2 3" id="KW-0808">Transferase</keyword>
<dbReference type="SMART" id="SM00882">
    <property type="entry name" value="CoA_trans"/>
    <property type="match status" value="1"/>
</dbReference>
<comment type="caution">
    <text evidence="3">The sequence shown here is derived from an EMBL/GenBank/DDBJ whole genome shotgun (WGS) entry which is preliminary data.</text>
</comment>
<gene>
    <name evidence="3" type="ORF">JCM19232_4500</name>
</gene>
<dbReference type="InterPro" id="IPR004165">
    <property type="entry name" value="CoA_trans_fam_I"/>
</dbReference>
<name>A0A0B8PIC7_9VIBR</name>
<proteinExistence type="inferred from homology"/>
<organism evidence="3 4">
    <name type="scientific">Vibrio ishigakensis</name>
    <dbReference type="NCBI Taxonomy" id="1481914"/>
    <lineage>
        <taxon>Bacteria</taxon>
        <taxon>Pseudomonadati</taxon>
        <taxon>Pseudomonadota</taxon>
        <taxon>Gammaproteobacteria</taxon>
        <taxon>Vibrionales</taxon>
        <taxon>Vibrionaceae</taxon>
        <taxon>Vibrio</taxon>
    </lineage>
</organism>
<evidence type="ECO:0000313" key="3">
    <source>
        <dbReference type="EMBL" id="GAM62823.1"/>
    </source>
</evidence>
<dbReference type="PANTHER" id="PTHR13707:SF57">
    <property type="entry name" value="SUCCINYL-COA:3-KETOACID COENZYME A TRANSFERASE SUBUNIT B-RELATED"/>
    <property type="match status" value="1"/>
</dbReference>
<evidence type="ECO:0000313" key="4">
    <source>
        <dbReference type="Proteomes" id="UP000031670"/>
    </source>
</evidence>
<evidence type="ECO:0000256" key="2">
    <source>
        <dbReference type="ARBA" id="ARBA00022679"/>
    </source>
</evidence>
<sequence>MVEVSSFKQLSSLGLNRNQMAWRAAQDIEDGSHVNLGIGIPEKVAEFVEEGKTVCYHTENGILGFGPTPDEGACDPELINAGKRPVSMTPGCSFFNQADSFAMMRGGHINRCLLGAMQVSARGDLANWITNDPKAIPAVGGAMDLVAGVKNIGVLTEHVTRDGQPKLVTQCTYPLTGVGVITRIYTNLAVIDIGDNGFIVREIVEGLSVEQLQQFTGAPLLLPEDGVKTLFTPDL</sequence>
<protein>
    <submittedName>
        <fullName evidence="3">3-oxoadipate CoA-transferase subunit B</fullName>
    </submittedName>
</protein>
<dbReference type="SUPFAM" id="SSF100950">
    <property type="entry name" value="NagB/RpiA/CoA transferase-like"/>
    <property type="match status" value="1"/>
</dbReference>
<dbReference type="AlphaFoldDB" id="A0A0B8PIC7"/>
<dbReference type="GO" id="GO:0008410">
    <property type="term" value="F:CoA-transferase activity"/>
    <property type="evidence" value="ECO:0007669"/>
    <property type="project" value="InterPro"/>
</dbReference>
<dbReference type="NCBIfam" id="TIGR02428">
    <property type="entry name" value="pcaJ_scoB_fam"/>
    <property type="match status" value="1"/>
</dbReference>
<dbReference type="InterPro" id="IPR012791">
    <property type="entry name" value="3-oxoacid_CoA-transf_B"/>
</dbReference>
<comment type="similarity">
    <text evidence="1">Belongs to the 3-oxoacid CoA-transferase subunit B family.</text>
</comment>
<dbReference type="Proteomes" id="UP000031670">
    <property type="component" value="Unassembled WGS sequence"/>
</dbReference>
<dbReference type="InterPro" id="IPR037171">
    <property type="entry name" value="NagB/RpiA_transferase-like"/>
</dbReference>
<accession>A0A0B8PIC7</accession>
<dbReference type="Gene3D" id="3.40.1080.10">
    <property type="entry name" value="Glutaconate Coenzyme A-transferase"/>
    <property type="match status" value="1"/>
</dbReference>
<dbReference type="EMBL" id="BBSA01000007">
    <property type="protein sequence ID" value="GAM62823.1"/>
    <property type="molecule type" value="Genomic_DNA"/>
</dbReference>
<evidence type="ECO:0000256" key="1">
    <source>
        <dbReference type="ARBA" id="ARBA00007047"/>
    </source>
</evidence>
<reference evidence="3 4" key="2">
    <citation type="submission" date="2015-01" db="EMBL/GenBank/DDBJ databases">
        <authorList>
            <consortium name="NBRP consortium"/>
            <person name="Sawabe T."/>
            <person name="Meirelles P."/>
            <person name="Feng G."/>
            <person name="Sayaka M."/>
            <person name="Hattori M."/>
            <person name="Ohkuma M."/>
        </authorList>
    </citation>
    <scope>NUCLEOTIDE SEQUENCE [LARGE SCALE GENOMIC DNA]</scope>
    <source>
        <strain evidence="3 4">JCM19232</strain>
    </source>
</reference>
<dbReference type="PANTHER" id="PTHR13707">
    <property type="entry name" value="KETOACID-COENZYME A TRANSFERASE"/>
    <property type="match status" value="1"/>
</dbReference>